<dbReference type="GO" id="GO:0000793">
    <property type="term" value="C:condensed chromosome"/>
    <property type="evidence" value="ECO:0007669"/>
    <property type="project" value="TreeGrafter"/>
</dbReference>
<dbReference type="PANTHER" id="PTHR46060:SF2">
    <property type="entry name" value="HISTONE-LYSINE N-METHYLTRANSFERASE SETMAR"/>
    <property type="match status" value="1"/>
</dbReference>
<organism evidence="1 2">
    <name type="scientific">Heterorhabditis bacteriophora</name>
    <name type="common">Entomopathogenic nematode worm</name>
    <dbReference type="NCBI Taxonomy" id="37862"/>
    <lineage>
        <taxon>Eukaryota</taxon>
        <taxon>Metazoa</taxon>
        <taxon>Ecdysozoa</taxon>
        <taxon>Nematoda</taxon>
        <taxon>Chromadorea</taxon>
        <taxon>Rhabditida</taxon>
        <taxon>Rhabditina</taxon>
        <taxon>Rhabditomorpha</taxon>
        <taxon>Strongyloidea</taxon>
        <taxon>Heterorhabditidae</taxon>
        <taxon>Heterorhabditis</taxon>
    </lineage>
</organism>
<dbReference type="Gene3D" id="1.10.10.10">
    <property type="entry name" value="Winged helix-like DNA-binding domain superfamily/Winged helix DNA-binding domain"/>
    <property type="match status" value="1"/>
</dbReference>
<dbReference type="GO" id="GO:0003697">
    <property type="term" value="F:single-stranded DNA binding"/>
    <property type="evidence" value="ECO:0007669"/>
    <property type="project" value="TreeGrafter"/>
</dbReference>
<dbReference type="GO" id="GO:0044547">
    <property type="term" value="F:DNA topoisomerase binding"/>
    <property type="evidence" value="ECO:0007669"/>
    <property type="project" value="TreeGrafter"/>
</dbReference>
<dbReference type="GO" id="GO:0031297">
    <property type="term" value="P:replication fork processing"/>
    <property type="evidence" value="ECO:0007669"/>
    <property type="project" value="TreeGrafter"/>
</dbReference>
<dbReference type="GO" id="GO:0015074">
    <property type="term" value="P:DNA integration"/>
    <property type="evidence" value="ECO:0007669"/>
    <property type="project" value="TreeGrafter"/>
</dbReference>
<dbReference type="AlphaFoldDB" id="A0A1I7X9E7"/>
<accession>A0A1I7X9E7</accession>
<dbReference type="InterPro" id="IPR036397">
    <property type="entry name" value="RNaseH_sf"/>
</dbReference>
<evidence type="ECO:0000313" key="2">
    <source>
        <dbReference type="WBParaSite" id="Hba_14124"/>
    </source>
</evidence>
<dbReference type="InterPro" id="IPR052709">
    <property type="entry name" value="Transposase-MT_Hybrid"/>
</dbReference>
<dbReference type="GO" id="GO:0035861">
    <property type="term" value="C:site of double-strand break"/>
    <property type="evidence" value="ECO:0007669"/>
    <property type="project" value="TreeGrafter"/>
</dbReference>
<sequence length="136" mass="15785">MLLKHANQHDLYLRFRAAEFDVNDRQRSEMPRTSRTDALESLLDENPSQTQEELAEQLGLGKWVPYELSENSIGRRLNICILLLARQRKKNFLWEIVTGNEKWTVYDNPKHTHSWLDPGQPTTSTPKKFFCASGGI</sequence>
<reference evidence="2" key="1">
    <citation type="submission" date="2016-11" db="UniProtKB">
        <authorList>
            <consortium name="WormBaseParasite"/>
        </authorList>
    </citation>
    <scope>IDENTIFICATION</scope>
</reference>
<dbReference type="PANTHER" id="PTHR46060">
    <property type="entry name" value="MARINER MOS1 TRANSPOSASE-LIKE PROTEIN"/>
    <property type="match status" value="1"/>
</dbReference>
<evidence type="ECO:0000313" key="1">
    <source>
        <dbReference type="Proteomes" id="UP000095283"/>
    </source>
</evidence>
<keyword evidence="1" id="KW-1185">Reference proteome</keyword>
<dbReference type="GO" id="GO:0000729">
    <property type="term" value="P:DNA double-strand break processing"/>
    <property type="evidence" value="ECO:0007669"/>
    <property type="project" value="TreeGrafter"/>
</dbReference>
<proteinExistence type="predicted"/>
<protein>
    <submittedName>
        <fullName evidence="2">Mariner Mos1 transposase</fullName>
    </submittedName>
</protein>
<dbReference type="GO" id="GO:0044774">
    <property type="term" value="P:mitotic DNA integrity checkpoint signaling"/>
    <property type="evidence" value="ECO:0007669"/>
    <property type="project" value="TreeGrafter"/>
</dbReference>
<dbReference type="InterPro" id="IPR036388">
    <property type="entry name" value="WH-like_DNA-bd_sf"/>
</dbReference>
<dbReference type="GO" id="GO:0000014">
    <property type="term" value="F:single-stranded DNA endodeoxyribonuclease activity"/>
    <property type="evidence" value="ECO:0007669"/>
    <property type="project" value="TreeGrafter"/>
</dbReference>
<name>A0A1I7X9E7_HETBA</name>
<dbReference type="Proteomes" id="UP000095283">
    <property type="component" value="Unplaced"/>
</dbReference>
<dbReference type="GO" id="GO:0046975">
    <property type="term" value="F:histone H3K36 methyltransferase activity"/>
    <property type="evidence" value="ECO:0007669"/>
    <property type="project" value="TreeGrafter"/>
</dbReference>
<dbReference type="WBParaSite" id="Hba_14124">
    <property type="protein sequence ID" value="Hba_14124"/>
    <property type="gene ID" value="Hba_14124"/>
</dbReference>
<dbReference type="GO" id="GO:0005634">
    <property type="term" value="C:nucleus"/>
    <property type="evidence" value="ECO:0007669"/>
    <property type="project" value="TreeGrafter"/>
</dbReference>
<dbReference type="GO" id="GO:0042800">
    <property type="term" value="F:histone H3K4 methyltransferase activity"/>
    <property type="evidence" value="ECO:0007669"/>
    <property type="project" value="TreeGrafter"/>
</dbReference>
<dbReference type="Gene3D" id="3.30.420.10">
    <property type="entry name" value="Ribonuclease H-like superfamily/Ribonuclease H"/>
    <property type="match status" value="1"/>
</dbReference>
<dbReference type="GO" id="GO:0006303">
    <property type="term" value="P:double-strand break repair via nonhomologous end joining"/>
    <property type="evidence" value="ECO:0007669"/>
    <property type="project" value="TreeGrafter"/>
</dbReference>
<dbReference type="GO" id="GO:0003690">
    <property type="term" value="F:double-stranded DNA binding"/>
    <property type="evidence" value="ECO:0007669"/>
    <property type="project" value="TreeGrafter"/>
</dbReference>